<dbReference type="PANTHER" id="PTHR42953">
    <property type="entry name" value="HIGH-AFFINITY ZINC UPTAKE SYSTEM PROTEIN ZNUA-RELATED"/>
    <property type="match status" value="1"/>
</dbReference>
<dbReference type="EMBL" id="JAVREO010000005">
    <property type="protein sequence ID" value="MDT0266683.1"/>
    <property type="molecule type" value="Genomic_DNA"/>
</dbReference>
<dbReference type="SUPFAM" id="SSF53807">
    <property type="entry name" value="Helical backbone' metal receptor"/>
    <property type="match status" value="1"/>
</dbReference>
<keyword evidence="3" id="KW-0479">Metal-binding</keyword>
<dbReference type="PRINTS" id="PR00691">
    <property type="entry name" value="ADHESINB"/>
</dbReference>
<accession>A0ABU2JPM8</accession>
<gene>
    <name evidence="7" type="primary">aztC</name>
    <name evidence="7" type="ORF">RM844_10300</name>
</gene>
<dbReference type="InterPro" id="IPR006129">
    <property type="entry name" value="AdhesinB"/>
</dbReference>
<evidence type="ECO:0000256" key="2">
    <source>
        <dbReference type="ARBA" id="ARBA00022448"/>
    </source>
</evidence>
<feature type="signal peptide" evidence="6">
    <location>
        <begin position="1"/>
        <end position="28"/>
    </location>
</feature>
<feature type="chain" id="PRO_5047336655" evidence="6">
    <location>
        <begin position="29"/>
        <end position="310"/>
    </location>
</feature>
<organism evidence="7 8">
    <name type="scientific">Streptomyces chisholmiae</name>
    <dbReference type="NCBI Taxonomy" id="3075540"/>
    <lineage>
        <taxon>Bacteria</taxon>
        <taxon>Bacillati</taxon>
        <taxon>Actinomycetota</taxon>
        <taxon>Actinomycetes</taxon>
        <taxon>Kitasatosporales</taxon>
        <taxon>Streptomycetaceae</taxon>
        <taxon>Streptomyces</taxon>
    </lineage>
</organism>
<dbReference type="Pfam" id="PF01297">
    <property type="entry name" value="ZnuA"/>
    <property type="match status" value="1"/>
</dbReference>
<proteinExistence type="inferred from homology"/>
<evidence type="ECO:0000256" key="1">
    <source>
        <dbReference type="ARBA" id="ARBA00004196"/>
    </source>
</evidence>
<comment type="subcellular location">
    <subcellularLocation>
        <location evidence="1">Cell envelope</location>
    </subcellularLocation>
</comment>
<sequence length="310" mass="31935">MSRPRRLAPALLGALLGAALLSACTGSAADGGDGVVVTTNILGDITREVVGDEADVTVLMKPDADPHSFGVSAQQAATIERAGLVVHNGLGLEEGVARNVEAAAEAGVPTLAVGEEVDPLPYTSDESAGQLDPHFWTDPRRVRTATELVSAAVIEHVAGVDAAAVRANTEAYLAELDALDTWMTGELASVPAERRALVTNHHVFGYLADRYGYQVVGAVIPSGTTLASPSASDLESLAGAVREHGVPAIFADSSQPDRLAQVLAEEAGVDVQVVELHSESLTAEGGGAATYLEMARANTEAIVTALTADR</sequence>
<dbReference type="InterPro" id="IPR047701">
    <property type="entry name" value="AztC-like"/>
</dbReference>
<dbReference type="NCBIfam" id="NF040870">
    <property type="entry name" value="AztC"/>
    <property type="match status" value="1"/>
</dbReference>
<dbReference type="PANTHER" id="PTHR42953:SF1">
    <property type="entry name" value="METAL-BINDING PROTEIN HI_0362-RELATED"/>
    <property type="match status" value="1"/>
</dbReference>
<dbReference type="RefSeq" id="WP_311666720.1">
    <property type="nucleotide sequence ID" value="NZ_JAVREO010000005.1"/>
</dbReference>
<evidence type="ECO:0000256" key="4">
    <source>
        <dbReference type="ARBA" id="ARBA00022729"/>
    </source>
</evidence>
<comment type="caution">
    <text evidence="7">The sequence shown here is derived from an EMBL/GenBank/DDBJ whole genome shotgun (WGS) entry which is preliminary data.</text>
</comment>
<dbReference type="PRINTS" id="PR00690">
    <property type="entry name" value="ADHESNFAMILY"/>
</dbReference>
<keyword evidence="8" id="KW-1185">Reference proteome</keyword>
<keyword evidence="4 6" id="KW-0732">Signal</keyword>
<dbReference type="PROSITE" id="PS51257">
    <property type="entry name" value="PROKAR_LIPOPROTEIN"/>
    <property type="match status" value="1"/>
</dbReference>
<keyword evidence="2 5" id="KW-0813">Transport</keyword>
<dbReference type="InterPro" id="IPR006127">
    <property type="entry name" value="ZnuA-like"/>
</dbReference>
<comment type="similarity">
    <text evidence="5">Belongs to the bacterial solute-binding protein 9 family.</text>
</comment>
<evidence type="ECO:0000313" key="7">
    <source>
        <dbReference type="EMBL" id="MDT0266683.1"/>
    </source>
</evidence>
<dbReference type="InterPro" id="IPR006128">
    <property type="entry name" value="Lipoprotein_PsaA-like"/>
</dbReference>
<dbReference type="Gene3D" id="3.40.50.1980">
    <property type="entry name" value="Nitrogenase molybdenum iron protein domain"/>
    <property type="match status" value="2"/>
</dbReference>
<reference evidence="8" key="1">
    <citation type="submission" date="2023-07" db="EMBL/GenBank/DDBJ databases">
        <title>30 novel species of actinomycetes from the DSMZ collection.</title>
        <authorList>
            <person name="Nouioui I."/>
        </authorList>
    </citation>
    <scope>NUCLEOTIDE SEQUENCE [LARGE SCALE GENOMIC DNA]</scope>
    <source>
        <strain evidence="8">DSM 44915</strain>
    </source>
</reference>
<evidence type="ECO:0000256" key="5">
    <source>
        <dbReference type="RuleBase" id="RU003512"/>
    </source>
</evidence>
<protein>
    <submittedName>
        <fullName evidence="7">Zinc ABC transporter substrate-binding protein AztC</fullName>
    </submittedName>
</protein>
<evidence type="ECO:0000256" key="6">
    <source>
        <dbReference type="SAM" id="SignalP"/>
    </source>
</evidence>
<dbReference type="Proteomes" id="UP001183410">
    <property type="component" value="Unassembled WGS sequence"/>
</dbReference>
<dbReference type="InterPro" id="IPR050492">
    <property type="entry name" value="Bact_metal-bind_prot9"/>
</dbReference>
<name>A0ABU2JPM8_9ACTN</name>
<evidence type="ECO:0000256" key="3">
    <source>
        <dbReference type="ARBA" id="ARBA00022723"/>
    </source>
</evidence>
<evidence type="ECO:0000313" key="8">
    <source>
        <dbReference type="Proteomes" id="UP001183410"/>
    </source>
</evidence>